<dbReference type="PROSITE" id="PS50017">
    <property type="entry name" value="DEATH_DOMAIN"/>
    <property type="match status" value="1"/>
</dbReference>
<feature type="domain" description="Death" evidence="2">
    <location>
        <begin position="68"/>
        <end position="104"/>
    </location>
</feature>
<feature type="region of interest" description="Disordered" evidence="1">
    <location>
        <begin position="661"/>
        <end position="696"/>
    </location>
</feature>
<evidence type="ECO:0000313" key="4">
    <source>
        <dbReference type="Proteomes" id="UP001501705"/>
    </source>
</evidence>
<dbReference type="InterPro" id="IPR049049">
    <property type="entry name" value="Beta-AFase-like_GH127_C"/>
</dbReference>
<dbReference type="PANTHER" id="PTHR43465:SF2">
    <property type="entry name" value="DUF1680 DOMAIN PROTEIN (AFU_ORTHOLOGUE AFUA_1G08910)"/>
    <property type="match status" value="1"/>
</dbReference>
<evidence type="ECO:0000256" key="1">
    <source>
        <dbReference type="SAM" id="MobiDB-lite"/>
    </source>
</evidence>
<dbReference type="InterPro" id="IPR000488">
    <property type="entry name" value="Death_dom"/>
</dbReference>
<dbReference type="InterPro" id="IPR049046">
    <property type="entry name" value="Beta-AFase-like_GH127_middle"/>
</dbReference>
<dbReference type="Proteomes" id="UP001501705">
    <property type="component" value="Unassembled WGS sequence"/>
</dbReference>
<dbReference type="GO" id="GO:0016787">
    <property type="term" value="F:hydrolase activity"/>
    <property type="evidence" value="ECO:0007669"/>
    <property type="project" value="UniProtKB-KW"/>
</dbReference>
<reference evidence="4" key="1">
    <citation type="journal article" date="2019" name="Int. J. Syst. Evol. Microbiol.">
        <title>The Global Catalogue of Microorganisms (GCM) 10K type strain sequencing project: providing services to taxonomists for standard genome sequencing and annotation.</title>
        <authorList>
            <consortium name="The Broad Institute Genomics Platform"/>
            <consortium name="The Broad Institute Genome Sequencing Center for Infectious Disease"/>
            <person name="Wu L."/>
            <person name="Ma J."/>
        </authorList>
    </citation>
    <scope>NUCLEOTIDE SEQUENCE [LARGE SCALE GENOMIC DNA]</scope>
    <source>
        <strain evidence="4">JCM 15572</strain>
    </source>
</reference>
<evidence type="ECO:0000313" key="3">
    <source>
        <dbReference type="EMBL" id="GAA1583183.1"/>
    </source>
</evidence>
<dbReference type="Pfam" id="PF20736">
    <property type="entry name" value="Glyco_hydro127M"/>
    <property type="match status" value="1"/>
</dbReference>
<dbReference type="InterPro" id="IPR008928">
    <property type="entry name" value="6-hairpin_glycosidase_sf"/>
</dbReference>
<accession>A0ABP4PM84</accession>
<dbReference type="InterPro" id="IPR049174">
    <property type="entry name" value="Beta-AFase-like"/>
</dbReference>
<dbReference type="InterPro" id="IPR012878">
    <property type="entry name" value="Beta-AFase-like_GH127_cat"/>
</dbReference>
<evidence type="ECO:0000259" key="2">
    <source>
        <dbReference type="PROSITE" id="PS50017"/>
    </source>
</evidence>
<protein>
    <submittedName>
        <fullName evidence="3">Glycoside hydrolase family 127 protein</fullName>
    </submittedName>
</protein>
<dbReference type="SUPFAM" id="SSF48208">
    <property type="entry name" value="Six-hairpin glycosidases"/>
    <property type="match status" value="1"/>
</dbReference>
<dbReference type="Pfam" id="PF20737">
    <property type="entry name" value="Glyco_hydro127C"/>
    <property type="match status" value="1"/>
</dbReference>
<gene>
    <name evidence="3" type="ORF">GCM10009804_44570</name>
</gene>
<dbReference type="Pfam" id="PF07944">
    <property type="entry name" value="Beta-AFase-like_GH127_cat"/>
    <property type="match status" value="1"/>
</dbReference>
<keyword evidence="3" id="KW-0378">Hydrolase</keyword>
<organism evidence="3 4">
    <name type="scientific">Kribbella hippodromi</name>
    <dbReference type="NCBI Taxonomy" id="434347"/>
    <lineage>
        <taxon>Bacteria</taxon>
        <taxon>Bacillati</taxon>
        <taxon>Actinomycetota</taxon>
        <taxon>Actinomycetes</taxon>
        <taxon>Propionibacteriales</taxon>
        <taxon>Kribbellaceae</taxon>
        <taxon>Kribbella</taxon>
    </lineage>
</organism>
<dbReference type="PANTHER" id="PTHR43465">
    <property type="entry name" value="DUF1680 DOMAIN PROTEIN (AFU_ORTHOLOGUE AFUA_1G08910)"/>
    <property type="match status" value="1"/>
</dbReference>
<keyword evidence="4" id="KW-1185">Reference proteome</keyword>
<comment type="caution">
    <text evidence="3">The sequence shown here is derived from an EMBL/GenBank/DDBJ whole genome shotgun (WGS) entry which is preliminary data.</text>
</comment>
<sequence>MRAATDARGAGAVRPATDAREGVVRVGTDVRAGVVRPAVDVRAGVVRPAVDVRVGVVRAVRVELGGGLLGEWQERNRRATIPHAIAELRKAGNVDNLRRLIDPLVGPYRGRYPFLDTDLYKTLEGLAYELGRDDPPAGARAFFDEVVGLLEQAQAPDGYLNSYFQDPDQPKQPWSDLGWGHELYNLGHLIQAAVAANRQLSDSRLLTIARRFADLVVRRYGPDGEEIVDGHPEVEMALVELYRETGEAGYLTQARLFVDRRGQGKLEHTIFPGEYFQDHVPFRELPSVTGHAVRMAYLAAGATDVYLETGDTTLLTALERLWDDMVATKLYLTGGLGSRHSDEAIGDRYELPSERAYAETCAAIATMQWAWRMFLATGKARYVDVYETVLYNAYAVGLSADGKAFFYDNPLQRRPDHEQRSGAEAGGEPLRRAWFGCPCCPPNIIRWMSELQDHVAAHTADTLYVGLYTDAQIATPDVAATVATSYPWDGAVTITITKAPTTPHVIALRLPSWSTDAHLTITHPETTPVGPGAVCGTAVGDVEVLWGEGARGVDGVVVEGGWLVVRRGFVAGDVLRLTLPMGVRAHGVHPYVDAARGAIAVARGPLVYCVEQQDVAAAVDDLVLGPRAVQEAAVRRQDDHVVLELTAGVAPPPPPELYPVLTDPPKDTTSGQAVRDRAVGQNPPLDRAVGQNPPLDRLDGSAAGRVAAVFVPYFVWGNRQARAMRVWLRIERDER</sequence>
<dbReference type="EMBL" id="BAAAPH010000014">
    <property type="protein sequence ID" value="GAA1583183.1"/>
    <property type="molecule type" value="Genomic_DNA"/>
</dbReference>
<proteinExistence type="predicted"/>
<name>A0ABP4PM84_9ACTN</name>